<dbReference type="PROSITE" id="PS50041">
    <property type="entry name" value="C_TYPE_LECTIN_2"/>
    <property type="match status" value="1"/>
</dbReference>
<evidence type="ECO:0000259" key="1">
    <source>
        <dbReference type="PROSITE" id="PS50041"/>
    </source>
</evidence>
<dbReference type="EMBL" id="CAXKWB010004254">
    <property type="protein sequence ID" value="CAL4072977.1"/>
    <property type="molecule type" value="Genomic_DNA"/>
</dbReference>
<dbReference type="SMART" id="SM00034">
    <property type="entry name" value="CLECT"/>
    <property type="match status" value="1"/>
</dbReference>
<proteinExistence type="predicted"/>
<comment type="caution">
    <text evidence="2">The sequence shown here is derived from an EMBL/GenBank/DDBJ whole genome shotgun (WGS) entry which is preliminary data.</text>
</comment>
<reference evidence="2 3" key="1">
    <citation type="submission" date="2024-05" db="EMBL/GenBank/DDBJ databases">
        <authorList>
            <person name="Wallberg A."/>
        </authorList>
    </citation>
    <scope>NUCLEOTIDE SEQUENCE [LARGE SCALE GENOMIC DNA]</scope>
</reference>
<dbReference type="Proteomes" id="UP001497623">
    <property type="component" value="Unassembled WGS sequence"/>
</dbReference>
<dbReference type="CDD" id="cd00037">
    <property type="entry name" value="CLECT"/>
    <property type="match status" value="1"/>
</dbReference>
<evidence type="ECO:0000313" key="2">
    <source>
        <dbReference type="EMBL" id="CAL4072977.1"/>
    </source>
</evidence>
<dbReference type="AlphaFoldDB" id="A0AAV2Q8K8"/>
<organism evidence="2 3">
    <name type="scientific">Meganyctiphanes norvegica</name>
    <name type="common">Northern krill</name>
    <name type="synonym">Thysanopoda norvegica</name>
    <dbReference type="NCBI Taxonomy" id="48144"/>
    <lineage>
        <taxon>Eukaryota</taxon>
        <taxon>Metazoa</taxon>
        <taxon>Ecdysozoa</taxon>
        <taxon>Arthropoda</taxon>
        <taxon>Crustacea</taxon>
        <taxon>Multicrustacea</taxon>
        <taxon>Malacostraca</taxon>
        <taxon>Eumalacostraca</taxon>
        <taxon>Eucarida</taxon>
        <taxon>Euphausiacea</taxon>
        <taxon>Euphausiidae</taxon>
        <taxon>Meganyctiphanes</taxon>
    </lineage>
</organism>
<protein>
    <recommendedName>
        <fullName evidence="1">C-type lectin domain-containing protein</fullName>
    </recommendedName>
</protein>
<accession>A0AAV2Q8K8</accession>
<keyword evidence="3" id="KW-1185">Reference proteome</keyword>
<dbReference type="InterPro" id="IPR001304">
    <property type="entry name" value="C-type_lectin-like"/>
</dbReference>
<dbReference type="Pfam" id="PF00059">
    <property type="entry name" value="Lectin_C"/>
    <property type="match status" value="1"/>
</dbReference>
<name>A0AAV2Q8K8_MEGNR</name>
<dbReference type="InterPro" id="IPR016187">
    <property type="entry name" value="CTDL_fold"/>
</dbReference>
<dbReference type="InterPro" id="IPR016186">
    <property type="entry name" value="C-type_lectin-like/link_sf"/>
</dbReference>
<gene>
    <name evidence="2" type="ORF">MNOR_LOCUS8984</name>
</gene>
<dbReference type="Gene3D" id="3.10.100.10">
    <property type="entry name" value="Mannose-Binding Protein A, subunit A"/>
    <property type="match status" value="1"/>
</dbReference>
<evidence type="ECO:0000313" key="3">
    <source>
        <dbReference type="Proteomes" id="UP001497623"/>
    </source>
</evidence>
<feature type="non-terminal residue" evidence="2">
    <location>
        <position position="171"/>
    </location>
</feature>
<feature type="domain" description="C-type lectin" evidence="1">
    <location>
        <begin position="25"/>
        <end position="144"/>
    </location>
</feature>
<feature type="non-terminal residue" evidence="2">
    <location>
        <position position="1"/>
    </location>
</feature>
<sequence>SPITLAPAVQKSTYLTDCVAPWIILASECLYINVKDFLTWWEAERVCLNMGGYLAVPSDPYSLIQYIEGYLKRFHEEIWLGANDFESPGKFHYFSNRKFTMEDIHLDYIYEDIPNCLAFAASYEQDIFTIKPWDCDAPSMYICEKADYDDADLKEYFQRKTQHILLDQGIN</sequence>
<dbReference type="SUPFAM" id="SSF56436">
    <property type="entry name" value="C-type lectin-like"/>
    <property type="match status" value="1"/>
</dbReference>